<dbReference type="GO" id="GO:0006357">
    <property type="term" value="P:regulation of transcription by RNA polymerase II"/>
    <property type="evidence" value="ECO:0007669"/>
    <property type="project" value="TreeGrafter"/>
</dbReference>
<accession>A0A8B8F2P0</accession>
<dbReference type="AlphaFoldDB" id="A0A8B8F2P0"/>
<name>A0A8B8F2P0_9HEMI</name>
<feature type="domain" description="MADF" evidence="3">
    <location>
        <begin position="6"/>
        <end position="100"/>
    </location>
</feature>
<feature type="region of interest" description="Disordered" evidence="2">
    <location>
        <begin position="100"/>
        <end position="125"/>
    </location>
</feature>
<dbReference type="InterPro" id="IPR004210">
    <property type="entry name" value="BESS_motif"/>
</dbReference>
<evidence type="ECO:0000259" key="4">
    <source>
        <dbReference type="PROSITE" id="PS51031"/>
    </source>
</evidence>
<evidence type="ECO:0000313" key="5">
    <source>
        <dbReference type="Proteomes" id="UP000694846"/>
    </source>
</evidence>
<keyword evidence="1" id="KW-0539">Nucleus</keyword>
<comment type="subcellular location">
    <subcellularLocation>
        <location evidence="1">Nucleus</location>
    </subcellularLocation>
</comment>
<feature type="domain" description="BESS" evidence="4">
    <location>
        <begin position="222"/>
        <end position="261"/>
    </location>
</feature>
<dbReference type="GO" id="GO:0003677">
    <property type="term" value="F:DNA binding"/>
    <property type="evidence" value="ECO:0007669"/>
    <property type="project" value="InterPro"/>
</dbReference>
<feature type="compositionally biased region" description="Low complexity" evidence="2">
    <location>
        <begin position="168"/>
        <end position="184"/>
    </location>
</feature>
<proteinExistence type="predicted"/>
<dbReference type="PROSITE" id="PS51031">
    <property type="entry name" value="BESS"/>
    <property type="match status" value="1"/>
</dbReference>
<reference evidence="6" key="1">
    <citation type="submission" date="2025-08" db="UniProtKB">
        <authorList>
            <consortium name="RefSeq"/>
        </authorList>
    </citation>
    <scope>IDENTIFICATION</scope>
    <source>
        <tissue evidence="6">Whole body</tissue>
    </source>
</reference>
<keyword evidence="5" id="KW-1185">Reference proteome</keyword>
<dbReference type="PANTHER" id="PTHR12243">
    <property type="entry name" value="MADF DOMAIN TRANSCRIPTION FACTOR"/>
    <property type="match status" value="1"/>
</dbReference>
<evidence type="ECO:0000313" key="6">
    <source>
        <dbReference type="RefSeq" id="XP_025404901.1"/>
    </source>
</evidence>
<protein>
    <submittedName>
        <fullName evidence="6">Uncharacterized protein LOC112679346</fullName>
    </submittedName>
</protein>
<dbReference type="OrthoDB" id="6629629at2759"/>
<organism evidence="5 6">
    <name type="scientific">Sipha flava</name>
    <name type="common">yellow sugarcane aphid</name>
    <dbReference type="NCBI Taxonomy" id="143950"/>
    <lineage>
        <taxon>Eukaryota</taxon>
        <taxon>Metazoa</taxon>
        <taxon>Ecdysozoa</taxon>
        <taxon>Arthropoda</taxon>
        <taxon>Hexapoda</taxon>
        <taxon>Insecta</taxon>
        <taxon>Pterygota</taxon>
        <taxon>Neoptera</taxon>
        <taxon>Paraneoptera</taxon>
        <taxon>Hemiptera</taxon>
        <taxon>Sternorrhyncha</taxon>
        <taxon>Aphidomorpha</taxon>
        <taxon>Aphidoidea</taxon>
        <taxon>Aphididae</taxon>
        <taxon>Sipha</taxon>
    </lineage>
</organism>
<evidence type="ECO:0000256" key="2">
    <source>
        <dbReference type="SAM" id="MobiDB-lite"/>
    </source>
</evidence>
<dbReference type="Pfam" id="PF02944">
    <property type="entry name" value="BESS"/>
    <property type="match status" value="1"/>
</dbReference>
<dbReference type="PROSITE" id="PS51029">
    <property type="entry name" value="MADF"/>
    <property type="match status" value="1"/>
</dbReference>
<dbReference type="SMART" id="SM00595">
    <property type="entry name" value="MADF"/>
    <property type="match status" value="1"/>
</dbReference>
<dbReference type="InterPro" id="IPR039353">
    <property type="entry name" value="TF_Adf1"/>
</dbReference>
<dbReference type="RefSeq" id="XP_025404901.1">
    <property type="nucleotide sequence ID" value="XM_025549116.1"/>
</dbReference>
<dbReference type="InterPro" id="IPR006578">
    <property type="entry name" value="MADF-dom"/>
</dbReference>
<gene>
    <name evidence="6" type="primary">LOC112679346</name>
</gene>
<dbReference type="GO" id="GO:0005634">
    <property type="term" value="C:nucleus"/>
    <property type="evidence" value="ECO:0007669"/>
    <property type="project" value="UniProtKB-SubCell"/>
</dbReference>
<evidence type="ECO:0000259" key="3">
    <source>
        <dbReference type="PROSITE" id="PS51029"/>
    </source>
</evidence>
<feature type="region of interest" description="Disordered" evidence="2">
    <location>
        <begin position="167"/>
        <end position="196"/>
    </location>
</feature>
<dbReference type="Pfam" id="PF10545">
    <property type="entry name" value="MADF_DNA_bdg"/>
    <property type="match status" value="1"/>
</dbReference>
<dbReference type="PANTHER" id="PTHR12243:SF67">
    <property type="entry name" value="COREPRESSOR OF PANGOLIN, ISOFORM A-RELATED"/>
    <property type="match status" value="1"/>
</dbReference>
<sequence length="305" mass="35580">MVNMELLISEVQKRNVLWNKFNKKYRDRLMSEKEWEAVARTVHMNREDVKRKWKNIRDTYLKEKKKVKKSRSGDSQDNAEVYTGKWVYYHLLHFLKDTTTPRTTEGNVSDENETQLQMSDLSDSEEVNSFSSSFIDIEDNIQSPENPVSVTQSECFTIPSTSNLSHVNISTSISNDSDTSSKTSSIKRKKKQENKSFESELLKLETQKINALLESNKPQVQDDEDMMFLKSLHPYLKNMDNLQKLRVRNEIQTVLINQLSIKNQQHQNSNVPPAPIHELYIPQHIQEQITTNSSDNPTFIGYQQY</sequence>
<dbReference type="GeneID" id="112679346"/>
<dbReference type="Proteomes" id="UP000694846">
    <property type="component" value="Unplaced"/>
</dbReference>
<dbReference type="GO" id="GO:0005667">
    <property type="term" value="C:transcription regulator complex"/>
    <property type="evidence" value="ECO:0007669"/>
    <property type="project" value="TreeGrafter"/>
</dbReference>
<evidence type="ECO:0000256" key="1">
    <source>
        <dbReference type="PROSITE-ProRule" id="PRU00371"/>
    </source>
</evidence>